<comment type="caution">
    <text evidence="1">The sequence shown here is derived from an EMBL/GenBank/DDBJ whole genome shotgun (WGS) entry which is preliminary data.</text>
</comment>
<organism evidence="1 2">
    <name type="scientific">Aquincola agrisoli</name>
    <dbReference type="NCBI Taxonomy" id="3119538"/>
    <lineage>
        <taxon>Bacteria</taxon>
        <taxon>Pseudomonadati</taxon>
        <taxon>Pseudomonadota</taxon>
        <taxon>Betaproteobacteria</taxon>
        <taxon>Burkholderiales</taxon>
        <taxon>Sphaerotilaceae</taxon>
        <taxon>Aquincola</taxon>
    </lineage>
</organism>
<evidence type="ECO:0000313" key="2">
    <source>
        <dbReference type="Proteomes" id="UP001336250"/>
    </source>
</evidence>
<name>A0AAW9QBN4_9BURK</name>
<sequence>MSIELQTEDAPAHLLALMLAAAHGQGDVMQRLDALDAFARLGVSRDRFAEVLGPPGDAPGTHWGDCSWLPQAEEEQLDRWLDAVVDRPQRLLLCRLAADVLGADDSVAHSRRLVLDHALARWHVDPAELRAQRTTSTGTWPRCTTL</sequence>
<protein>
    <submittedName>
        <fullName evidence="1">Uncharacterized protein</fullName>
    </submittedName>
</protein>
<reference evidence="1 2" key="1">
    <citation type="submission" date="2024-02" db="EMBL/GenBank/DDBJ databases">
        <title>Genome sequence of Aquincola sp. MAHUQ-54.</title>
        <authorList>
            <person name="Huq M.A."/>
        </authorList>
    </citation>
    <scope>NUCLEOTIDE SEQUENCE [LARGE SCALE GENOMIC DNA]</scope>
    <source>
        <strain evidence="1 2">MAHUQ-54</strain>
    </source>
</reference>
<dbReference type="RefSeq" id="WP_332287678.1">
    <property type="nucleotide sequence ID" value="NZ_JAZIBG010000009.1"/>
</dbReference>
<dbReference type="EMBL" id="JAZIBG010000009">
    <property type="protein sequence ID" value="MEF7612784.1"/>
    <property type="molecule type" value="Genomic_DNA"/>
</dbReference>
<evidence type="ECO:0000313" key="1">
    <source>
        <dbReference type="EMBL" id="MEF7612784.1"/>
    </source>
</evidence>
<accession>A0AAW9QBN4</accession>
<dbReference type="AlphaFoldDB" id="A0AAW9QBN4"/>
<dbReference type="Proteomes" id="UP001336250">
    <property type="component" value="Unassembled WGS sequence"/>
</dbReference>
<gene>
    <name evidence="1" type="ORF">V4F39_02600</name>
</gene>
<keyword evidence="2" id="KW-1185">Reference proteome</keyword>
<proteinExistence type="predicted"/>